<keyword evidence="4" id="KW-1185">Reference proteome</keyword>
<dbReference type="KEGG" id="kpf:IX53_05960"/>
<dbReference type="PANTHER" id="PTHR34351">
    <property type="entry name" value="SLR1927 PROTEIN-RELATED"/>
    <property type="match status" value="1"/>
</dbReference>
<feature type="domain" description="DUF58" evidence="2">
    <location>
        <begin position="202"/>
        <end position="347"/>
    </location>
</feature>
<gene>
    <name evidence="3" type="ORF">IX53_05960</name>
</gene>
<proteinExistence type="predicted"/>
<name>A0A0G2ZBJ7_9BACT</name>
<dbReference type="STRING" id="1330330.IX53_05960"/>
<dbReference type="AlphaFoldDB" id="A0A0G2ZBJ7"/>
<dbReference type="RefSeq" id="WP_047754570.1">
    <property type="nucleotide sequence ID" value="NZ_CAJUHA010000011.1"/>
</dbReference>
<keyword evidence="1" id="KW-0472">Membrane</keyword>
<reference evidence="3 4" key="1">
    <citation type="submission" date="2015-04" db="EMBL/GenBank/DDBJ databases">
        <title>Complete Genome Sequence of Kosmotoga pacifica SLHLJ1.</title>
        <authorList>
            <person name="Jiang L.J."/>
            <person name="Shao Z.Z."/>
            <person name="Jebbar M."/>
        </authorList>
    </citation>
    <scope>NUCLEOTIDE SEQUENCE [LARGE SCALE GENOMIC DNA]</scope>
    <source>
        <strain evidence="3 4">SLHLJ1</strain>
    </source>
</reference>
<accession>A0A0G2ZBJ7</accession>
<dbReference type="PATRIC" id="fig|1330330.3.peg.1207"/>
<keyword evidence="1" id="KW-0812">Transmembrane</keyword>
<dbReference type="EMBL" id="CP011232">
    <property type="protein sequence ID" value="AKI97436.1"/>
    <property type="molecule type" value="Genomic_DNA"/>
</dbReference>
<dbReference type="OrthoDB" id="9778037at2"/>
<feature type="transmembrane region" description="Helical" evidence="1">
    <location>
        <begin position="35"/>
        <end position="56"/>
    </location>
</feature>
<dbReference type="InterPro" id="IPR002881">
    <property type="entry name" value="DUF58"/>
</dbReference>
<dbReference type="Proteomes" id="UP000035159">
    <property type="component" value="Chromosome"/>
</dbReference>
<evidence type="ECO:0000313" key="4">
    <source>
        <dbReference type="Proteomes" id="UP000035159"/>
    </source>
</evidence>
<evidence type="ECO:0000259" key="2">
    <source>
        <dbReference type="Pfam" id="PF01882"/>
    </source>
</evidence>
<evidence type="ECO:0000256" key="1">
    <source>
        <dbReference type="SAM" id="Phobius"/>
    </source>
</evidence>
<organism evidence="3 4">
    <name type="scientific">Kosmotoga pacifica</name>
    <dbReference type="NCBI Taxonomy" id="1330330"/>
    <lineage>
        <taxon>Bacteria</taxon>
        <taxon>Thermotogati</taxon>
        <taxon>Thermotogota</taxon>
        <taxon>Thermotogae</taxon>
        <taxon>Kosmotogales</taxon>
        <taxon>Kosmotogaceae</taxon>
        <taxon>Kosmotoga</taxon>
    </lineage>
</organism>
<sequence length="427" mass="49473">MAKLSVKSFRSSNGPLIFLTLLSFIWLVFQINVFSLTIAVLSAVLWTEYFLSRYFLKRLTIERQSSRNRAFTDQPLKVRYSIENSFPGNTSVEFVPLIEEATSSSSLKTRKITLKPGQTLQFDTELIFSRRGKKDISSCSIAYKDPLGFFRHWAVFSSPEEVLILPRLMEFESFPLMLRELLTGSKSDFKLLEDPTHLKGIRRYASDPMNRIHWKISAKMRELYTKEFNYTAISKTILYLDLNLTKEVFARTVWSQMRRNYEEQAVLAASSLIRWSYERGNRIELVVVGDKILRTEYSKESWVEIVELLALAEGTDKGVELSDVLFKDIEKLTPSTTLVVFSLYLTDSILPVLLKAKSKCARELVLVMPYGFRDPRYKAGRSFELLPQDMKRLKEKATLLEKEQILVRIVKDNQSLQEVAMEIEEVK</sequence>
<dbReference type="PANTHER" id="PTHR34351:SF1">
    <property type="entry name" value="SLR1927 PROTEIN"/>
    <property type="match status" value="1"/>
</dbReference>
<evidence type="ECO:0000313" key="3">
    <source>
        <dbReference type="EMBL" id="AKI97436.1"/>
    </source>
</evidence>
<dbReference type="Pfam" id="PF01882">
    <property type="entry name" value="DUF58"/>
    <property type="match status" value="1"/>
</dbReference>
<protein>
    <recommendedName>
        <fullName evidence="2">DUF58 domain-containing protein</fullName>
    </recommendedName>
</protein>
<keyword evidence="1" id="KW-1133">Transmembrane helix</keyword>